<dbReference type="InterPro" id="IPR002035">
    <property type="entry name" value="VWF_A"/>
</dbReference>
<evidence type="ECO:0000259" key="1">
    <source>
        <dbReference type="PROSITE" id="PS50234"/>
    </source>
</evidence>
<dbReference type="Proteomes" id="UP000515847">
    <property type="component" value="Chromosome"/>
</dbReference>
<dbReference type="Pfam" id="PF00092">
    <property type="entry name" value="VWA"/>
    <property type="match status" value="1"/>
</dbReference>
<dbReference type="KEGG" id="tfr:BR63_03630"/>
<dbReference type="SMART" id="SM00327">
    <property type="entry name" value="VWA"/>
    <property type="match status" value="1"/>
</dbReference>
<accession>A0A7G6E083</accession>
<sequence>MNEKMGMELSLSHKYLKPGSCQVVYLMIRLKQPRFENAKRLPLNVSFVLDRSGSMEGKKLDYTKKAVKFALEHLEAKDTVSLVTFEDQVEVLVPAEKALYKDQISQAVNGIVTGGCTNLSGGLLKGAAQVKANLKDGQVNRVILLTDGIANKGITSHHALVEKTKEIKAGNITVSTLGVGSDFQEDLLVDMAEGGGGNFYFIGSPDRIPEIFDQELQGLLSITGQNLELALLPAAGVKIMGILGYEPAGWPEVKIMLPDMYGGDTKTVLVEMLVNPEVAGKTQLVQVKFRYDDVLENLTTVNYDVTLSAEVSNDQESINSGVDIQVLKEVEIYRTAQAKEESIKMADQGNVAEAGRVLKNQQEKLQELYNRTKDDEILQEIQTLESNYTIISENCYSPINRKEMKYASYVSRNKR</sequence>
<dbReference type="PANTHER" id="PTHR10579:SF43">
    <property type="entry name" value="ZINC FINGER (C3HC4-TYPE RING FINGER) FAMILY PROTEIN"/>
    <property type="match status" value="1"/>
</dbReference>
<dbReference type="AlphaFoldDB" id="A0A7G6E083"/>
<feature type="domain" description="VWFA" evidence="1">
    <location>
        <begin position="44"/>
        <end position="216"/>
    </location>
</feature>
<name>A0A7G6E083_THEFR</name>
<dbReference type="PANTHER" id="PTHR10579">
    <property type="entry name" value="CALCIUM-ACTIVATED CHLORIDE CHANNEL REGULATOR"/>
    <property type="match status" value="1"/>
</dbReference>
<keyword evidence="3" id="KW-1185">Reference proteome</keyword>
<dbReference type="InterPro" id="IPR036465">
    <property type="entry name" value="vWFA_dom_sf"/>
</dbReference>
<dbReference type="RefSeq" id="WP_034424786.1">
    <property type="nucleotide sequence ID" value="NZ_CP045798.1"/>
</dbReference>
<proteinExistence type="predicted"/>
<dbReference type="OrthoDB" id="9781333at2"/>
<evidence type="ECO:0000313" key="2">
    <source>
        <dbReference type="EMBL" id="QNB45487.1"/>
    </source>
</evidence>
<dbReference type="EMBL" id="CP045798">
    <property type="protein sequence ID" value="QNB45487.1"/>
    <property type="molecule type" value="Genomic_DNA"/>
</dbReference>
<dbReference type="SUPFAM" id="SSF53300">
    <property type="entry name" value="vWA-like"/>
    <property type="match status" value="1"/>
</dbReference>
<gene>
    <name evidence="2" type="ORF">BR63_03630</name>
</gene>
<dbReference type="PROSITE" id="PS50234">
    <property type="entry name" value="VWFA"/>
    <property type="match status" value="1"/>
</dbReference>
<protein>
    <submittedName>
        <fullName evidence="2">VWA domain-containing protein</fullName>
    </submittedName>
</protein>
<evidence type="ECO:0000313" key="3">
    <source>
        <dbReference type="Proteomes" id="UP000515847"/>
    </source>
</evidence>
<dbReference type="InterPro" id="IPR051266">
    <property type="entry name" value="CLCR"/>
</dbReference>
<organism evidence="2 3">
    <name type="scientific">Thermanaerosceptrum fracticalcis</name>
    <dbReference type="NCBI Taxonomy" id="1712410"/>
    <lineage>
        <taxon>Bacteria</taxon>
        <taxon>Bacillati</taxon>
        <taxon>Bacillota</taxon>
        <taxon>Clostridia</taxon>
        <taxon>Eubacteriales</taxon>
        <taxon>Peptococcaceae</taxon>
        <taxon>Thermanaerosceptrum</taxon>
    </lineage>
</organism>
<reference evidence="2 3" key="1">
    <citation type="journal article" date="2019" name="Front. Microbiol.">
        <title>Thermoanaerosceptrum fracticalcis gen. nov. sp. nov., a Novel Fumarate-Fermenting Microorganism From a Deep Fractured Carbonate Aquifer of the US Great Basin.</title>
        <authorList>
            <person name="Hamilton-Brehm S.D."/>
            <person name="Stewart L.E."/>
            <person name="Zavarin M."/>
            <person name="Caldwell M."/>
            <person name="Lawson P.A."/>
            <person name="Onstott T.C."/>
            <person name="Grzymski J."/>
            <person name="Neveux I."/>
            <person name="Lollar B.S."/>
            <person name="Russell C.E."/>
            <person name="Moser D.P."/>
        </authorList>
    </citation>
    <scope>NUCLEOTIDE SEQUENCE [LARGE SCALE GENOMIC DNA]</scope>
    <source>
        <strain evidence="2 3">DRI-13</strain>
    </source>
</reference>
<dbReference type="Gene3D" id="3.40.50.410">
    <property type="entry name" value="von Willebrand factor, type A domain"/>
    <property type="match status" value="1"/>
</dbReference>